<keyword evidence="3" id="KW-0949">S-adenosyl-L-methionine</keyword>
<dbReference type="Pfam" id="PF04055">
    <property type="entry name" value="Radical_SAM"/>
    <property type="match status" value="1"/>
</dbReference>
<evidence type="ECO:0000313" key="9">
    <source>
        <dbReference type="Proteomes" id="UP000824109"/>
    </source>
</evidence>
<dbReference type="InterPro" id="IPR058240">
    <property type="entry name" value="rSAM_sf"/>
</dbReference>
<comment type="cofactor">
    <cofactor evidence="1">
        <name>[4Fe-4S] cluster</name>
        <dbReference type="ChEBI" id="CHEBI:49883"/>
    </cofactor>
</comment>
<name>A0A9D1MAQ4_9FIRM</name>
<keyword evidence="4" id="KW-0479">Metal-binding</keyword>
<reference evidence="8" key="1">
    <citation type="submission" date="2020-10" db="EMBL/GenBank/DDBJ databases">
        <authorList>
            <person name="Gilroy R."/>
        </authorList>
    </citation>
    <scope>NUCLEOTIDE SEQUENCE</scope>
    <source>
        <strain evidence="8">USAMLcec3-3695</strain>
    </source>
</reference>
<dbReference type="SFLD" id="SFLDG01082">
    <property type="entry name" value="B12-binding_domain_containing"/>
    <property type="match status" value="1"/>
</dbReference>
<dbReference type="GO" id="GO:0003824">
    <property type="term" value="F:catalytic activity"/>
    <property type="evidence" value="ECO:0007669"/>
    <property type="project" value="InterPro"/>
</dbReference>
<dbReference type="Pfam" id="PF16199">
    <property type="entry name" value="Radical_SAM_C"/>
    <property type="match status" value="1"/>
</dbReference>
<dbReference type="GO" id="GO:0002926">
    <property type="term" value="P:tRNA wobble base 5-methoxycarbonylmethyl-2-thiouridinylation"/>
    <property type="evidence" value="ECO:0007669"/>
    <property type="project" value="TreeGrafter"/>
</dbReference>
<evidence type="ECO:0000259" key="7">
    <source>
        <dbReference type="PROSITE" id="PS51918"/>
    </source>
</evidence>
<dbReference type="AlphaFoldDB" id="A0A9D1MAQ4"/>
<dbReference type="Proteomes" id="UP000824109">
    <property type="component" value="Unassembled WGS sequence"/>
</dbReference>
<proteinExistence type="predicted"/>
<evidence type="ECO:0000256" key="1">
    <source>
        <dbReference type="ARBA" id="ARBA00001966"/>
    </source>
</evidence>
<dbReference type="InterPro" id="IPR007197">
    <property type="entry name" value="rSAM"/>
</dbReference>
<dbReference type="Gene3D" id="3.80.30.20">
    <property type="entry name" value="tm_1862 like domain"/>
    <property type="match status" value="1"/>
</dbReference>
<dbReference type="SMART" id="SM00729">
    <property type="entry name" value="Elp3"/>
    <property type="match status" value="1"/>
</dbReference>
<keyword evidence="2" id="KW-0004">4Fe-4S</keyword>
<dbReference type="EMBL" id="DVNB01000046">
    <property type="protein sequence ID" value="HIU57013.1"/>
    <property type="molecule type" value="Genomic_DNA"/>
</dbReference>
<dbReference type="InterPro" id="IPR039661">
    <property type="entry name" value="ELP3"/>
</dbReference>
<accession>A0A9D1MAQ4</accession>
<dbReference type="InterPro" id="IPR023404">
    <property type="entry name" value="rSAM_horseshoe"/>
</dbReference>
<dbReference type="PROSITE" id="PS51918">
    <property type="entry name" value="RADICAL_SAM"/>
    <property type="match status" value="1"/>
</dbReference>
<dbReference type="PANTHER" id="PTHR11135">
    <property type="entry name" value="HISTONE ACETYLTRANSFERASE-RELATED"/>
    <property type="match status" value="1"/>
</dbReference>
<dbReference type="FunFam" id="3.80.30.20:FF:000016">
    <property type="entry name" value="Oxygen-independent coproporphyrinogen III oxidase"/>
    <property type="match status" value="1"/>
</dbReference>
<dbReference type="SFLD" id="SFLDS00029">
    <property type="entry name" value="Radical_SAM"/>
    <property type="match status" value="1"/>
</dbReference>
<keyword evidence="6" id="KW-0411">Iron-sulfur</keyword>
<evidence type="ECO:0000256" key="4">
    <source>
        <dbReference type="ARBA" id="ARBA00022723"/>
    </source>
</evidence>
<evidence type="ECO:0000313" key="8">
    <source>
        <dbReference type="EMBL" id="HIU57013.1"/>
    </source>
</evidence>
<dbReference type="CDD" id="cd01335">
    <property type="entry name" value="Radical_SAM"/>
    <property type="match status" value="1"/>
</dbReference>
<evidence type="ECO:0000256" key="3">
    <source>
        <dbReference type="ARBA" id="ARBA00022691"/>
    </source>
</evidence>
<dbReference type="PANTHER" id="PTHR11135:SF0">
    <property type="entry name" value="ELONGATOR COMPLEX PROTEIN 3"/>
    <property type="match status" value="1"/>
</dbReference>
<dbReference type="SUPFAM" id="SSF102114">
    <property type="entry name" value="Radical SAM enzymes"/>
    <property type="match status" value="1"/>
</dbReference>
<dbReference type="GO" id="GO:0046872">
    <property type="term" value="F:metal ion binding"/>
    <property type="evidence" value="ECO:0007669"/>
    <property type="project" value="UniProtKB-KW"/>
</dbReference>
<dbReference type="GO" id="GO:0051539">
    <property type="term" value="F:4 iron, 4 sulfur cluster binding"/>
    <property type="evidence" value="ECO:0007669"/>
    <property type="project" value="UniProtKB-KW"/>
</dbReference>
<feature type="domain" description="Radical SAM core" evidence="7">
    <location>
        <begin position="1"/>
        <end position="235"/>
    </location>
</feature>
<dbReference type="InterPro" id="IPR006638">
    <property type="entry name" value="Elp3/MiaA/NifB-like_rSAM"/>
</dbReference>
<organism evidence="8 9">
    <name type="scientific">Candidatus Ornithomonoglobus merdipullorum</name>
    <dbReference type="NCBI Taxonomy" id="2840895"/>
    <lineage>
        <taxon>Bacteria</taxon>
        <taxon>Bacillati</taxon>
        <taxon>Bacillota</taxon>
        <taxon>Clostridia</taxon>
        <taxon>Candidatus Ornithomonoglobus</taxon>
    </lineage>
</organism>
<keyword evidence="5" id="KW-0408">Iron</keyword>
<evidence type="ECO:0000256" key="2">
    <source>
        <dbReference type="ARBA" id="ARBA00022485"/>
    </source>
</evidence>
<dbReference type="GO" id="GO:0005737">
    <property type="term" value="C:cytoplasm"/>
    <property type="evidence" value="ECO:0007669"/>
    <property type="project" value="TreeGrafter"/>
</dbReference>
<evidence type="ECO:0000256" key="6">
    <source>
        <dbReference type="ARBA" id="ARBA00023014"/>
    </source>
</evidence>
<protein>
    <submittedName>
        <fullName evidence="8">Radical SAM protein</fullName>
    </submittedName>
</protein>
<gene>
    <name evidence="8" type="ORF">IAA61_04265</name>
</gene>
<dbReference type="SFLD" id="SFLDG01086">
    <property type="entry name" value="elongater_protein-like"/>
    <property type="match status" value="1"/>
</dbReference>
<dbReference type="InterPro" id="IPR032432">
    <property type="entry name" value="Radical_SAM_C"/>
</dbReference>
<comment type="caution">
    <text evidence="8">The sequence shown here is derived from an EMBL/GenBank/DDBJ whole genome shotgun (WGS) entry which is preliminary data.</text>
</comment>
<sequence>MQRKYNIPIFVPHKGCPFDCVFCNQNRITGSIKEVTPDDVTDTIESYLKTLPESGADIETAFFGGSFTGIPIEEQTALMERVKPYISSGRIKGIRLSTRPDYIDDEILTNLKNHGVTTIELGVQSMCGEVLKKSNRGHSAEQVVEASRLIKAYGFGLGLQMMTGLPGDTRERSLYTARRIAELEPVCVRIYPTLTIKGTYLEKMYQSGEYTPQTLDEAVSLAKELLLIFERAGIEVIRMGLQPTEEINEHASVVAGPFHSAFGELVEGEIYYDMIIRELEEMESDVIVYVNPREISKAVGNGRRNITRLMRLYGHKISIKGDSGLKKREVRAVAAETA</sequence>
<reference evidence="8" key="2">
    <citation type="journal article" date="2021" name="PeerJ">
        <title>Extensive microbial diversity within the chicken gut microbiome revealed by metagenomics and culture.</title>
        <authorList>
            <person name="Gilroy R."/>
            <person name="Ravi A."/>
            <person name="Getino M."/>
            <person name="Pursley I."/>
            <person name="Horton D.L."/>
            <person name="Alikhan N.F."/>
            <person name="Baker D."/>
            <person name="Gharbi K."/>
            <person name="Hall N."/>
            <person name="Watson M."/>
            <person name="Adriaenssens E.M."/>
            <person name="Foster-Nyarko E."/>
            <person name="Jarju S."/>
            <person name="Secka A."/>
            <person name="Antonio M."/>
            <person name="Oren A."/>
            <person name="Chaudhuri R.R."/>
            <person name="La Ragione R."/>
            <person name="Hildebrand F."/>
            <person name="Pallen M.J."/>
        </authorList>
    </citation>
    <scope>NUCLEOTIDE SEQUENCE</scope>
    <source>
        <strain evidence="8">USAMLcec3-3695</strain>
    </source>
</reference>
<evidence type="ECO:0000256" key="5">
    <source>
        <dbReference type="ARBA" id="ARBA00023004"/>
    </source>
</evidence>